<proteinExistence type="predicted"/>
<dbReference type="EMBL" id="BSTX01000002">
    <property type="protein sequence ID" value="GLZ79254.1"/>
    <property type="molecule type" value="Genomic_DNA"/>
</dbReference>
<dbReference type="Proteomes" id="UP001165079">
    <property type="component" value="Unassembled WGS sequence"/>
</dbReference>
<name>A0A9W6SNR9_9ACTN</name>
<protein>
    <recommendedName>
        <fullName evidence="1">eCIS core domain-containing protein</fullName>
    </recommendedName>
</protein>
<dbReference type="InterPro" id="IPR025295">
    <property type="entry name" value="eCIS_core_dom"/>
</dbReference>
<gene>
    <name evidence="2" type="ORF">Afil01_40610</name>
</gene>
<evidence type="ECO:0000313" key="3">
    <source>
        <dbReference type="Proteomes" id="UP001165079"/>
    </source>
</evidence>
<organism evidence="2 3">
    <name type="scientific">Actinorhabdospora filicis</name>
    <dbReference type="NCBI Taxonomy" id="1785913"/>
    <lineage>
        <taxon>Bacteria</taxon>
        <taxon>Bacillati</taxon>
        <taxon>Actinomycetota</taxon>
        <taxon>Actinomycetes</taxon>
        <taxon>Micromonosporales</taxon>
        <taxon>Micromonosporaceae</taxon>
        <taxon>Actinorhabdospora</taxon>
    </lineage>
</organism>
<feature type="domain" description="eCIS core" evidence="1">
    <location>
        <begin position="178"/>
        <end position="251"/>
    </location>
</feature>
<evidence type="ECO:0000259" key="1">
    <source>
        <dbReference type="Pfam" id="PF13699"/>
    </source>
</evidence>
<comment type="caution">
    <text evidence="2">The sequence shown here is derived from an EMBL/GenBank/DDBJ whole genome shotgun (WGS) entry which is preliminary data.</text>
</comment>
<dbReference type="Pfam" id="PF13699">
    <property type="entry name" value="eCIS_core"/>
    <property type="match status" value="1"/>
</dbReference>
<sequence>MPGLMALQRDAGNQAVSRAVGEQGAGGASLLVDADAAPEPGQMTLSAFLDQVSGEVTRVATEALQGTAYSAVGCPLLPQWIRYFRQRPAAHVEQVVRRYAGTVGAGPRTAAEFVPLVGARVGEGLRGWLAGGSPPAPADFGVSDPPEMPVLGVPVLPFADNASGPKTAAEGPGPGRALDASVAGPMGRSFGADFGGVEVHTDSPYATEQGARAVTVGNTIAFAPGEYRPGSVLGDALIAHELAHVLQQRDAGPGRQALREGGDAGAVEADADHSAAKAMAALWGGAKTAAAEALPRLRSGLRMRRCTQPPPAIDNRPRYQAIVAELRPLYARKRAVLDGTEPAANLPGINARIDALVVELQGMGVRLGPDEIYESLEGSQPRDMLTVTGRIVPTPDGQHFWGQRLTYGLALDYVPEGRNVRVEWRWSSDGGGRMNQFVNAPGRGNHMSVELDDFFWSVPGEQMRHEGRDQLQVSARVFLGDETTPQATVQAPATRFENTAPASMAIAADPSVALAGDRVNFRIADWAPQRSRHAVDWEVDGQVVTRDLPVLSREFDTVGAHTVRAHLYEAARNFGLTRGRLLYTAQTSVTVQNQQTAGEALLAQSEPGALPALSGQEASITASIAGLERRVAAGGEQQPYWQDRLAGQRARLESLRRNAPGSGLDQPLPDDLSTCAPGTTYSKPIPATIVLPSAGGAQPIMIHLRLMHDGTRWAASFLDSTGRDVYRFDGHGDTPLAATIDAANAWHADHPYPRGGTVVHRFAPAGWTAGTGFETTTAWNTAKAWVDGILTVGGVIVAGILLLTPEPTTATKWLGAAILAASVARSAVAIYENISIGIPASDSRNVLEGVSILTSLLGVGGSTLRGLGINTIRPTMYRVGSWMVMSALAGDAGTLVFATAHGIDQIRLAQSDPSMDDGQRAMQTLRVIASLLNSGAMFFISNRDLVRQGIRRSDFLRTDTAAISGGARARAGAAAAAGQRPPPVTLETGARLDIAAELRAAGEPNLAARLRGGGVSDADLVDRHAALPWLRSGGLDDAGVAHMLLHLDTPALTALQDIPPARARAAVDAVGNGTAANRLATALRGAGLEAFTAARAATGSTVDVDTEPGLVRIDGIPGRAGSGLEISAARLAEITGGQPTALRELLEATRALAAAGGDPQRMPADLRARLDRYHTNAGGRLYFAHHRERGRAYLLTDLGVPATRFPNPSRRDLERLNQLANERTGQPMRDYARDYALSRNPANAAEFVEHFQYFIGEVDVRHTERVRTWRAERDRALDSWRRRHGATTPSGAPNAPTPVELEQLHVDALRAMFPPGTEPANLPPRLSRMTEEAVDAFLENAVLDGLTETQPGGRGRRLSATGAADVGETFRQRTSEPGLRVGSVSIPADTPRSMLAATLGAVAQNLGFGTQSSAAYHVLKHFREITPAERAAGTAPGGSRTTAYFGSVTETVRNPTTSRVETGQYGEQRVFFVRTEGGVTIRAIVVVTPDGRAFIATYGSGR</sequence>
<reference evidence="2" key="1">
    <citation type="submission" date="2023-03" db="EMBL/GenBank/DDBJ databases">
        <title>Actinorhabdospora filicis NBRC 111898.</title>
        <authorList>
            <person name="Ichikawa N."/>
            <person name="Sato H."/>
            <person name="Tonouchi N."/>
        </authorList>
    </citation>
    <scope>NUCLEOTIDE SEQUENCE</scope>
    <source>
        <strain evidence="2">NBRC 111898</strain>
    </source>
</reference>
<evidence type="ECO:0000313" key="2">
    <source>
        <dbReference type="EMBL" id="GLZ79254.1"/>
    </source>
</evidence>
<accession>A0A9W6SNR9</accession>
<keyword evidence="3" id="KW-1185">Reference proteome</keyword>